<organism evidence="12">
    <name type="scientific">Lygus hesperus</name>
    <name type="common">Western plant bug</name>
    <dbReference type="NCBI Taxonomy" id="30085"/>
    <lineage>
        <taxon>Eukaryota</taxon>
        <taxon>Metazoa</taxon>
        <taxon>Ecdysozoa</taxon>
        <taxon>Arthropoda</taxon>
        <taxon>Hexapoda</taxon>
        <taxon>Insecta</taxon>
        <taxon>Pterygota</taxon>
        <taxon>Neoptera</taxon>
        <taxon>Paraneoptera</taxon>
        <taxon>Hemiptera</taxon>
        <taxon>Heteroptera</taxon>
        <taxon>Panheteroptera</taxon>
        <taxon>Cimicomorpha</taxon>
        <taxon>Miridae</taxon>
        <taxon>Mirini</taxon>
        <taxon>Lygus</taxon>
    </lineage>
</organism>
<protein>
    <submittedName>
        <fullName evidence="12">X-ray repair cross-complementing protein 5</fullName>
    </submittedName>
</protein>
<dbReference type="AlphaFoldDB" id="A0A146KXA6"/>
<accession>A0A146KXA6</accession>
<keyword evidence="7" id="KW-0238">DNA-binding</keyword>
<dbReference type="Pfam" id="PF02735">
    <property type="entry name" value="Ku"/>
    <property type="match status" value="1"/>
</dbReference>
<keyword evidence="6" id="KW-0067">ATP-binding</keyword>
<dbReference type="GO" id="GO:0000723">
    <property type="term" value="P:telomere maintenance"/>
    <property type="evidence" value="ECO:0007669"/>
    <property type="project" value="TreeGrafter"/>
</dbReference>
<evidence type="ECO:0000256" key="2">
    <source>
        <dbReference type="ARBA" id="ARBA00022741"/>
    </source>
</evidence>
<dbReference type="GO" id="GO:0005524">
    <property type="term" value="F:ATP binding"/>
    <property type="evidence" value="ECO:0007669"/>
    <property type="project" value="UniProtKB-KW"/>
</dbReference>
<evidence type="ECO:0000256" key="8">
    <source>
        <dbReference type="ARBA" id="ARBA00023172"/>
    </source>
</evidence>
<evidence type="ECO:0000256" key="6">
    <source>
        <dbReference type="ARBA" id="ARBA00022840"/>
    </source>
</evidence>
<dbReference type="PANTHER" id="PTHR12604">
    <property type="entry name" value="KU AUTOANTIGEN DNA HELICASE"/>
    <property type="match status" value="1"/>
</dbReference>
<evidence type="ECO:0000256" key="3">
    <source>
        <dbReference type="ARBA" id="ARBA00022763"/>
    </source>
</evidence>
<dbReference type="GO" id="GO:0004386">
    <property type="term" value="F:helicase activity"/>
    <property type="evidence" value="ECO:0007669"/>
    <property type="project" value="UniProtKB-KW"/>
</dbReference>
<dbReference type="SUPFAM" id="SSF53300">
    <property type="entry name" value="vWA-like"/>
    <property type="match status" value="1"/>
</dbReference>
<name>A0A146KXA6_LYGHE</name>
<evidence type="ECO:0000256" key="9">
    <source>
        <dbReference type="ARBA" id="ARBA00023204"/>
    </source>
</evidence>
<dbReference type="EMBL" id="GDHC01017528">
    <property type="protein sequence ID" value="JAQ01101.1"/>
    <property type="molecule type" value="Transcribed_RNA"/>
</dbReference>
<sequence>MSQYGANKVATAVLLDTSPGMGAVTSDGSSQFERSKWILSRIILRKIFAYETDEVGLLTFGLAGVKTVSNLKIANWEMFRAAEDVVIDSGGTGVIKTTQKGGNWARGLIKAVDFLEEECQGKRFKGRQLVVLSNFSWSSPDITERLETLITVINAKLLKVIVIGVDIKKESQDISDTPIGLGELLEFVGRLDSGMTLTFEEAEEDMKFYEKKKKAKRLTKGIMKIGSNINMPFKWMKVTSEDTHLKFAPPRKESNQSLFSHSAHAGPSGASEAEIITANGGASKQLRNPEDEVVCPSPLKKSKEDPFIPGAQVPEDRKFSVEDASRVELRFAQDESRKTLFGATEVLLTYADLEAMKRKTGPPSFTFLGSVKSSKITRSMLVGADVYVMVSDGTKRSQAQLTALINALLRQNKYGLARRVAVRDGKVNIGILYPVSDDLGKALYFLKLPVVDWIKSVPSRAIPDVIEQPLVDMMNDLIDRMSLEGKGRDLLLRDPNFQTRCALVESRARTLTDPGIPDHILALYDPFPELREAGAPIIEKITSAYTIPPPPPDKEEAVVNSKIEKKEAEVKKELTDAEKAEVAEIQKLAACDPDSLLIDGQKLYDERIIPERMDTEDVLKLLE</sequence>
<proteinExistence type="predicted"/>
<evidence type="ECO:0000256" key="7">
    <source>
        <dbReference type="ARBA" id="ARBA00023125"/>
    </source>
</evidence>
<keyword evidence="9" id="KW-0234">DNA repair</keyword>
<dbReference type="GO" id="GO:0043564">
    <property type="term" value="C:Ku70:Ku80 complex"/>
    <property type="evidence" value="ECO:0007669"/>
    <property type="project" value="TreeGrafter"/>
</dbReference>
<comment type="subcellular location">
    <subcellularLocation>
        <location evidence="1">Nucleus</location>
    </subcellularLocation>
</comment>
<dbReference type="InterPro" id="IPR036465">
    <property type="entry name" value="vWFA_dom_sf"/>
</dbReference>
<keyword evidence="5" id="KW-0347">Helicase</keyword>
<evidence type="ECO:0000256" key="1">
    <source>
        <dbReference type="ARBA" id="ARBA00004123"/>
    </source>
</evidence>
<feature type="domain" description="Ku" evidence="11">
    <location>
        <begin position="316"/>
        <end position="457"/>
    </location>
</feature>
<evidence type="ECO:0000256" key="10">
    <source>
        <dbReference type="ARBA" id="ARBA00023242"/>
    </source>
</evidence>
<dbReference type="GO" id="GO:0042162">
    <property type="term" value="F:telomeric DNA binding"/>
    <property type="evidence" value="ECO:0007669"/>
    <property type="project" value="TreeGrafter"/>
</dbReference>
<dbReference type="GO" id="GO:0016787">
    <property type="term" value="F:hydrolase activity"/>
    <property type="evidence" value="ECO:0007669"/>
    <property type="project" value="UniProtKB-KW"/>
</dbReference>
<dbReference type="SUPFAM" id="SSF100939">
    <property type="entry name" value="SPOC domain-like"/>
    <property type="match status" value="1"/>
</dbReference>
<keyword evidence="8" id="KW-0233">DNA recombination</keyword>
<keyword evidence="10" id="KW-0539">Nucleus</keyword>
<dbReference type="Gene3D" id="2.40.290.10">
    <property type="match status" value="1"/>
</dbReference>
<keyword evidence="4" id="KW-0378">Hydrolase</keyword>
<reference evidence="12" key="1">
    <citation type="journal article" date="2016" name="Gigascience">
        <title>De novo construction of an expanded transcriptome assembly for the western tarnished plant bug, Lygus hesperus.</title>
        <authorList>
            <person name="Tassone E.E."/>
            <person name="Geib S.M."/>
            <person name="Hall B."/>
            <person name="Fabrick J.A."/>
            <person name="Brent C.S."/>
            <person name="Hull J.J."/>
        </authorList>
    </citation>
    <scope>NUCLEOTIDE SEQUENCE</scope>
</reference>
<keyword evidence="2" id="KW-0547">Nucleotide-binding</keyword>
<dbReference type="GO" id="GO:0006310">
    <property type="term" value="P:DNA recombination"/>
    <property type="evidence" value="ECO:0007669"/>
    <property type="project" value="UniProtKB-KW"/>
</dbReference>
<dbReference type="GO" id="GO:0003690">
    <property type="term" value="F:double-stranded DNA binding"/>
    <property type="evidence" value="ECO:0007669"/>
    <property type="project" value="TreeGrafter"/>
</dbReference>
<evidence type="ECO:0000313" key="12">
    <source>
        <dbReference type="EMBL" id="JAQ01101.1"/>
    </source>
</evidence>
<evidence type="ECO:0000256" key="5">
    <source>
        <dbReference type="ARBA" id="ARBA00022806"/>
    </source>
</evidence>
<dbReference type="PANTHER" id="PTHR12604:SF4">
    <property type="entry name" value="X-RAY REPAIR CROSS-COMPLEMENTING PROTEIN 5"/>
    <property type="match status" value="1"/>
</dbReference>
<dbReference type="InterPro" id="IPR006164">
    <property type="entry name" value="DNA_bd_Ku70/Ku80"/>
</dbReference>
<evidence type="ECO:0000259" key="11">
    <source>
        <dbReference type="Pfam" id="PF02735"/>
    </source>
</evidence>
<evidence type="ECO:0000256" key="4">
    <source>
        <dbReference type="ARBA" id="ARBA00022801"/>
    </source>
</evidence>
<keyword evidence="3" id="KW-0227">DNA damage</keyword>
<dbReference type="InterPro" id="IPR016194">
    <property type="entry name" value="SPOC-like_C_dom_sf"/>
</dbReference>
<dbReference type="Gene3D" id="3.40.50.410">
    <property type="entry name" value="von Willebrand factor, type A domain"/>
    <property type="match status" value="1"/>
</dbReference>
<gene>
    <name evidence="12" type="primary">Xrcc5_0</name>
    <name evidence="12" type="ORF">g.80228</name>
</gene>
<dbReference type="GO" id="GO:0006303">
    <property type="term" value="P:double-strand break repair via nonhomologous end joining"/>
    <property type="evidence" value="ECO:0007669"/>
    <property type="project" value="InterPro"/>
</dbReference>